<keyword evidence="6" id="KW-0408">Iron</keyword>
<keyword evidence="9" id="KW-1185">Reference proteome</keyword>
<evidence type="ECO:0000256" key="3">
    <source>
        <dbReference type="ARBA" id="ARBA00022896"/>
    </source>
</evidence>
<protein>
    <recommendedName>
        <fullName evidence="7">Fe2OG dioxygenase domain-containing protein</fullName>
    </recommendedName>
</protein>
<dbReference type="EMBL" id="MLCO01000005">
    <property type="protein sequence ID" value="ONG59034.1"/>
    <property type="molecule type" value="Genomic_DNA"/>
</dbReference>
<comment type="cofactor">
    <cofactor evidence="1">
        <name>L-ascorbate</name>
        <dbReference type="ChEBI" id="CHEBI:38290"/>
    </cofactor>
</comment>
<dbReference type="GO" id="GO:0005506">
    <property type="term" value="F:iron ion binding"/>
    <property type="evidence" value="ECO:0007669"/>
    <property type="project" value="InterPro"/>
</dbReference>
<evidence type="ECO:0000313" key="8">
    <source>
        <dbReference type="EMBL" id="ONG59034.1"/>
    </source>
</evidence>
<keyword evidence="5" id="KW-0560">Oxidoreductase</keyword>
<dbReference type="AlphaFoldDB" id="A0A1V2H8E9"/>
<evidence type="ECO:0000259" key="7">
    <source>
        <dbReference type="PROSITE" id="PS51471"/>
    </source>
</evidence>
<sequence length="352" mass="38201">MSSTTAPQPQMVPLIAGDLLPPITLPDAEGQAFDLFHQSLAGLHVVMILGRAPSGERLAAAEAAATARQARLVIIAAARPDGARRSHGPARLFDPERRFFNALGVADNAVAVLSPRGRLAFLRAGEAALEMALDLLPTAQPAPEIRRTGAPALLIPGVLEPDFCATLIAHWKKGEKTRDRVASAEGAAGAAQQIKRRTDVWLDDRALYATYRQRLERRVLPELWRAYRFRAASFEAPRIGCYAAEDQGGFGAHRDNRTPFTAHRRFAMSLNLNTGAYRGGALRFAEFGPELYEPEAGGAVLFCCDLMHEALPVTEGERFAIFTFLTDAEGARQEQALIAQRQAAGDRGVAVR</sequence>
<keyword evidence="3" id="KW-0847">Vitamin C</keyword>
<evidence type="ECO:0000256" key="4">
    <source>
        <dbReference type="ARBA" id="ARBA00022964"/>
    </source>
</evidence>
<reference evidence="8 9" key="1">
    <citation type="submission" date="2016-10" db="EMBL/GenBank/DDBJ databases">
        <title>Draft Genome sequence of Roseomonas sp. strain M3.</title>
        <authorList>
            <person name="Subhash Y."/>
            <person name="Lee S."/>
        </authorList>
    </citation>
    <scope>NUCLEOTIDE SEQUENCE [LARGE SCALE GENOMIC DNA]</scope>
    <source>
        <strain evidence="8 9">M3</strain>
    </source>
</reference>
<accession>A0A1V2H8E9</accession>
<dbReference type="SMART" id="SM00702">
    <property type="entry name" value="P4Hc"/>
    <property type="match status" value="1"/>
</dbReference>
<dbReference type="InterPro" id="IPR005123">
    <property type="entry name" value="Oxoglu/Fe-dep_dioxygenase_dom"/>
</dbReference>
<evidence type="ECO:0000256" key="1">
    <source>
        <dbReference type="ARBA" id="ARBA00001961"/>
    </source>
</evidence>
<dbReference type="RefSeq" id="WP_076955495.1">
    <property type="nucleotide sequence ID" value="NZ_MLCO01000005.1"/>
</dbReference>
<evidence type="ECO:0000313" key="9">
    <source>
        <dbReference type="Proteomes" id="UP000188879"/>
    </source>
</evidence>
<dbReference type="GO" id="GO:0051213">
    <property type="term" value="F:dioxygenase activity"/>
    <property type="evidence" value="ECO:0007669"/>
    <property type="project" value="UniProtKB-KW"/>
</dbReference>
<evidence type="ECO:0000256" key="6">
    <source>
        <dbReference type="ARBA" id="ARBA00023004"/>
    </source>
</evidence>
<dbReference type="OrthoDB" id="255432at2"/>
<dbReference type="Gene3D" id="2.60.120.620">
    <property type="entry name" value="q2cbj1_9rhob like domain"/>
    <property type="match status" value="1"/>
</dbReference>
<gene>
    <name evidence="8" type="ORF">BKE38_00945</name>
</gene>
<evidence type="ECO:0000256" key="2">
    <source>
        <dbReference type="ARBA" id="ARBA00022723"/>
    </source>
</evidence>
<dbReference type="Proteomes" id="UP000188879">
    <property type="component" value="Unassembled WGS sequence"/>
</dbReference>
<evidence type="ECO:0000256" key="5">
    <source>
        <dbReference type="ARBA" id="ARBA00023002"/>
    </source>
</evidence>
<proteinExistence type="predicted"/>
<feature type="domain" description="Fe2OG dioxygenase" evidence="7">
    <location>
        <begin position="233"/>
        <end position="327"/>
    </location>
</feature>
<dbReference type="GO" id="GO:0016705">
    <property type="term" value="F:oxidoreductase activity, acting on paired donors, with incorporation or reduction of molecular oxygen"/>
    <property type="evidence" value="ECO:0007669"/>
    <property type="project" value="InterPro"/>
</dbReference>
<dbReference type="GO" id="GO:0031418">
    <property type="term" value="F:L-ascorbic acid binding"/>
    <property type="evidence" value="ECO:0007669"/>
    <property type="project" value="UniProtKB-KW"/>
</dbReference>
<dbReference type="InterPro" id="IPR006620">
    <property type="entry name" value="Pro_4_hyd_alph"/>
</dbReference>
<name>A0A1V2H8E9_9PROT</name>
<organism evidence="8 9">
    <name type="scientific">Teichococcus deserti</name>
    <dbReference type="NCBI Taxonomy" id="1817963"/>
    <lineage>
        <taxon>Bacteria</taxon>
        <taxon>Pseudomonadati</taxon>
        <taxon>Pseudomonadota</taxon>
        <taxon>Alphaproteobacteria</taxon>
        <taxon>Acetobacterales</taxon>
        <taxon>Roseomonadaceae</taxon>
        <taxon>Roseomonas</taxon>
    </lineage>
</organism>
<dbReference type="SUPFAM" id="SSF51197">
    <property type="entry name" value="Clavaminate synthase-like"/>
    <property type="match status" value="1"/>
</dbReference>
<dbReference type="PROSITE" id="PS51471">
    <property type="entry name" value="FE2OG_OXY"/>
    <property type="match status" value="1"/>
</dbReference>
<keyword evidence="2" id="KW-0479">Metal-binding</keyword>
<keyword evidence="4" id="KW-0223">Dioxygenase</keyword>
<comment type="caution">
    <text evidence="8">The sequence shown here is derived from an EMBL/GenBank/DDBJ whole genome shotgun (WGS) entry which is preliminary data.</text>
</comment>